<evidence type="ECO:0000256" key="2">
    <source>
        <dbReference type="ARBA" id="ARBA00022448"/>
    </source>
</evidence>
<name>A0A6J4E8V6_9PSED</name>
<dbReference type="SUPFAM" id="SSF161098">
    <property type="entry name" value="MetI-like"/>
    <property type="match status" value="1"/>
</dbReference>
<keyword evidence="3" id="KW-1003">Cell membrane</keyword>
<dbReference type="GO" id="GO:0005886">
    <property type="term" value="C:plasma membrane"/>
    <property type="evidence" value="ECO:0007669"/>
    <property type="project" value="UniProtKB-SubCell"/>
</dbReference>
<reference evidence="9 11" key="1">
    <citation type="submission" date="2020-05" db="EMBL/GenBank/DDBJ databases">
        <title>Characterization of novel class B3 metallo-beta-lactamase from novel Pseudomonas species.</title>
        <authorList>
            <person name="Yamada K."/>
            <person name="Aoki K."/>
            <person name="Ishii Y."/>
        </authorList>
    </citation>
    <scope>NUCLEOTIDE SEQUENCE [LARGE SCALE GENOMIC DNA]</scope>
    <source>
        <strain evidence="9 11">TUM18999</strain>
        <strain evidence="10 12">TUM20286</strain>
    </source>
</reference>
<dbReference type="Gene3D" id="1.10.3720.10">
    <property type="entry name" value="MetI-like"/>
    <property type="match status" value="1"/>
</dbReference>
<accession>A0A6J4E8V6</accession>
<comment type="similarity">
    <text evidence="7">Belongs to the binding-protein-dependent transport system permease family.</text>
</comment>
<evidence type="ECO:0000256" key="1">
    <source>
        <dbReference type="ARBA" id="ARBA00004651"/>
    </source>
</evidence>
<evidence type="ECO:0000256" key="6">
    <source>
        <dbReference type="ARBA" id="ARBA00023136"/>
    </source>
</evidence>
<evidence type="ECO:0000313" key="11">
    <source>
        <dbReference type="Proteomes" id="UP000509383"/>
    </source>
</evidence>
<dbReference type="Proteomes" id="UP000509383">
    <property type="component" value="Chromosome"/>
</dbReference>
<dbReference type="EMBL" id="AP023189">
    <property type="protein sequence ID" value="BCG25789.1"/>
    <property type="molecule type" value="Genomic_DNA"/>
</dbReference>
<sequence length="359" mass="39406">MSEHSVHCASRKHRRRAPAWLSWFVGRLGAGLLTAWVITLVVFIATQALPSDPARVILGPDAPLESILTLQRQLGLDRPILEQYLRWLGHALQGDLGRSLDSSAPVSEILGARFGNTLALIAGVFAWVVPLALLLGVTLALRRDSRLDRWGLSALILLKATPGFLLAIGLVLLFSMPQVDLLPAVSILDPERPLLAQLEYLVLPVFALGLSALPYLARMVRASMIEALESDYVIAARLRGIPERRIVWRHTLPNALVPAIQGVALTLRVLVGGALLAEVIFSYPGIGTTLNSAIQMRDLPLIQAIVLVTTLGVVLINLLADLLTVLLTPKLRTARRVRMIQRNRRGILPWWRRQPAKAP</sequence>
<evidence type="ECO:0000256" key="7">
    <source>
        <dbReference type="RuleBase" id="RU363032"/>
    </source>
</evidence>
<dbReference type="RefSeq" id="WP_173180013.1">
    <property type="nucleotide sequence ID" value="NZ_AP023189.1"/>
</dbReference>
<feature type="transmembrane region" description="Helical" evidence="7">
    <location>
        <begin position="301"/>
        <end position="328"/>
    </location>
</feature>
<organism evidence="9 11">
    <name type="scientific">Pseudomonas tohonis</name>
    <dbReference type="NCBI Taxonomy" id="2725477"/>
    <lineage>
        <taxon>Bacteria</taxon>
        <taxon>Pseudomonadati</taxon>
        <taxon>Pseudomonadota</taxon>
        <taxon>Gammaproteobacteria</taxon>
        <taxon>Pseudomonadales</taxon>
        <taxon>Pseudomonadaceae</taxon>
        <taxon>Pseudomonas</taxon>
    </lineage>
</organism>
<protein>
    <submittedName>
        <fullName evidence="9">Peptide ABC transporter permease</fullName>
    </submittedName>
</protein>
<keyword evidence="12" id="KW-1185">Reference proteome</keyword>
<feature type="domain" description="ABC transmembrane type-1" evidence="8">
    <location>
        <begin position="114"/>
        <end position="320"/>
    </location>
</feature>
<evidence type="ECO:0000256" key="4">
    <source>
        <dbReference type="ARBA" id="ARBA00022692"/>
    </source>
</evidence>
<dbReference type="Proteomes" id="UP001054892">
    <property type="component" value="Unassembled WGS sequence"/>
</dbReference>
<feature type="transmembrane region" description="Helical" evidence="7">
    <location>
        <begin position="118"/>
        <end position="140"/>
    </location>
</feature>
<feature type="transmembrane region" description="Helical" evidence="7">
    <location>
        <begin position="152"/>
        <end position="174"/>
    </location>
</feature>
<dbReference type="EMBL" id="BQKM01000031">
    <property type="protein sequence ID" value="GJN56340.1"/>
    <property type="molecule type" value="Genomic_DNA"/>
</dbReference>
<dbReference type="CDD" id="cd06261">
    <property type="entry name" value="TM_PBP2"/>
    <property type="match status" value="1"/>
</dbReference>
<keyword evidence="2 7" id="KW-0813">Transport</keyword>
<proteinExistence type="inferred from homology"/>
<dbReference type="PANTHER" id="PTHR43163">
    <property type="entry name" value="DIPEPTIDE TRANSPORT SYSTEM PERMEASE PROTEIN DPPB-RELATED"/>
    <property type="match status" value="1"/>
</dbReference>
<dbReference type="Pfam" id="PF19300">
    <property type="entry name" value="BPD_transp_1_N"/>
    <property type="match status" value="1"/>
</dbReference>
<dbReference type="InterPro" id="IPR045621">
    <property type="entry name" value="BPD_transp_1_N"/>
</dbReference>
<evidence type="ECO:0000259" key="8">
    <source>
        <dbReference type="PROSITE" id="PS50928"/>
    </source>
</evidence>
<dbReference type="AlphaFoldDB" id="A0A6J4E8V6"/>
<dbReference type="PROSITE" id="PS50928">
    <property type="entry name" value="ABC_TM1"/>
    <property type="match status" value="1"/>
</dbReference>
<keyword evidence="5 7" id="KW-1133">Transmembrane helix</keyword>
<feature type="transmembrane region" description="Helical" evidence="7">
    <location>
        <begin position="20"/>
        <end position="45"/>
    </location>
</feature>
<dbReference type="Pfam" id="PF00528">
    <property type="entry name" value="BPD_transp_1"/>
    <property type="match status" value="1"/>
</dbReference>
<feature type="transmembrane region" description="Helical" evidence="7">
    <location>
        <begin position="194"/>
        <end position="216"/>
    </location>
</feature>
<comment type="subcellular location">
    <subcellularLocation>
        <location evidence="1 7">Cell membrane</location>
        <topology evidence="1 7">Multi-pass membrane protein</topology>
    </subcellularLocation>
</comment>
<evidence type="ECO:0000313" key="10">
    <source>
        <dbReference type="EMBL" id="GJN56340.1"/>
    </source>
</evidence>
<evidence type="ECO:0000313" key="9">
    <source>
        <dbReference type="EMBL" id="BCG25789.1"/>
    </source>
</evidence>
<keyword evidence="6 7" id="KW-0472">Membrane</keyword>
<dbReference type="KEGG" id="ptw:TUM18999_39800"/>
<feature type="transmembrane region" description="Helical" evidence="7">
    <location>
        <begin position="255"/>
        <end position="281"/>
    </location>
</feature>
<evidence type="ECO:0000256" key="3">
    <source>
        <dbReference type="ARBA" id="ARBA00022475"/>
    </source>
</evidence>
<gene>
    <name evidence="9" type="primary">y4tP</name>
    <name evidence="9" type="ORF">TUM18999_39800</name>
    <name evidence="10" type="ORF">TUM20286_60920</name>
</gene>
<dbReference type="GO" id="GO:0055085">
    <property type="term" value="P:transmembrane transport"/>
    <property type="evidence" value="ECO:0007669"/>
    <property type="project" value="InterPro"/>
</dbReference>
<evidence type="ECO:0000313" key="12">
    <source>
        <dbReference type="Proteomes" id="UP001054892"/>
    </source>
</evidence>
<keyword evidence="4 7" id="KW-0812">Transmembrane</keyword>
<evidence type="ECO:0000256" key="5">
    <source>
        <dbReference type="ARBA" id="ARBA00022989"/>
    </source>
</evidence>
<dbReference type="InterPro" id="IPR000515">
    <property type="entry name" value="MetI-like"/>
</dbReference>
<dbReference type="PANTHER" id="PTHR43163:SF3">
    <property type="entry name" value="PEPTIDE ABC TRANSPORTER PERMEASE PROTEIN"/>
    <property type="match status" value="1"/>
</dbReference>
<dbReference type="InterPro" id="IPR035906">
    <property type="entry name" value="MetI-like_sf"/>
</dbReference>